<dbReference type="Pfam" id="PF17759">
    <property type="entry name" value="tRNA_synthFbeta"/>
    <property type="match status" value="1"/>
</dbReference>
<keyword evidence="16 22" id="KW-0030">Aminoacyl-tRNA synthetase</keyword>
<dbReference type="FunFam" id="3.50.40.10:FF:000001">
    <property type="entry name" value="Phenylalanine--tRNA ligase beta subunit"/>
    <property type="match status" value="1"/>
</dbReference>
<evidence type="ECO:0000256" key="2">
    <source>
        <dbReference type="ARBA" id="ARBA00004496"/>
    </source>
</evidence>
<evidence type="ECO:0000256" key="18">
    <source>
        <dbReference type="ARBA" id="ARBA00049255"/>
    </source>
</evidence>
<accession>A0A6J4Q094</accession>
<keyword evidence="9 22" id="KW-0436">Ligase</keyword>
<evidence type="ECO:0000256" key="4">
    <source>
        <dbReference type="ARBA" id="ARBA00011209"/>
    </source>
</evidence>
<evidence type="ECO:0000256" key="16">
    <source>
        <dbReference type="ARBA" id="ARBA00023146"/>
    </source>
</evidence>
<dbReference type="AlphaFoldDB" id="A0A6J4Q094"/>
<dbReference type="InterPro" id="IPR004532">
    <property type="entry name" value="Phe-tRNA-ligase_IIc_bsu_bact"/>
</dbReference>
<dbReference type="PANTHER" id="PTHR10947">
    <property type="entry name" value="PHENYLALANYL-TRNA SYNTHETASE BETA CHAIN AND LEUCINE-RICH REPEAT-CONTAINING PROTEIN 47"/>
    <property type="match status" value="1"/>
</dbReference>
<evidence type="ECO:0000256" key="12">
    <source>
        <dbReference type="ARBA" id="ARBA00022840"/>
    </source>
</evidence>
<keyword evidence="14 19" id="KW-0694">RNA-binding</keyword>
<keyword evidence="13" id="KW-0460">Magnesium</keyword>
<dbReference type="SUPFAM" id="SSF56037">
    <property type="entry name" value="PheT/TilS domain"/>
    <property type="match status" value="1"/>
</dbReference>
<dbReference type="InterPro" id="IPR012340">
    <property type="entry name" value="NA-bd_OB-fold"/>
</dbReference>
<dbReference type="Gene3D" id="3.30.56.10">
    <property type="match status" value="2"/>
</dbReference>
<dbReference type="InterPro" id="IPR009061">
    <property type="entry name" value="DNA-bd_dom_put_sf"/>
</dbReference>
<dbReference type="SUPFAM" id="SSF55681">
    <property type="entry name" value="Class II aaRS and biotin synthetases"/>
    <property type="match status" value="1"/>
</dbReference>
<dbReference type="Gene3D" id="2.40.50.140">
    <property type="entry name" value="Nucleic acid-binding proteins"/>
    <property type="match status" value="1"/>
</dbReference>
<dbReference type="InterPro" id="IPR020825">
    <property type="entry name" value="Phe-tRNA_synthase-like_B3/B4"/>
</dbReference>
<keyword evidence="8 19" id="KW-0820">tRNA-binding</keyword>
<dbReference type="InterPro" id="IPR041616">
    <property type="entry name" value="PheRS_beta_core"/>
</dbReference>
<dbReference type="HAMAP" id="MF_00283">
    <property type="entry name" value="Phe_tRNA_synth_beta1"/>
    <property type="match status" value="1"/>
</dbReference>
<comment type="catalytic activity">
    <reaction evidence="18">
        <text>tRNA(Phe) + L-phenylalanine + ATP = L-phenylalanyl-tRNA(Phe) + AMP + diphosphate + H(+)</text>
        <dbReference type="Rhea" id="RHEA:19413"/>
        <dbReference type="Rhea" id="RHEA-COMP:9668"/>
        <dbReference type="Rhea" id="RHEA-COMP:9699"/>
        <dbReference type="ChEBI" id="CHEBI:15378"/>
        <dbReference type="ChEBI" id="CHEBI:30616"/>
        <dbReference type="ChEBI" id="CHEBI:33019"/>
        <dbReference type="ChEBI" id="CHEBI:58095"/>
        <dbReference type="ChEBI" id="CHEBI:78442"/>
        <dbReference type="ChEBI" id="CHEBI:78531"/>
        <dbReference type="ChEBI" id="CHEBI:456215"/>
        <dbReference type="EC" id="6.1.1.20"/>
    </reaction>
</comment>
<dbReference type="GO" id="GO:0000049">
    <property type="term" value="F:tRNA binding"/>
    <property type="evidence" value="ECO:0007669"/>
    <property type="project" value="UniProtKB-UniRule"/>
</dbReference>
<dbReference type="CDD" id="cd02796">
    <property type="entry name" value="tRNA_bind_bactPheRS"/>
    <property type="match status" value="1"/>
</dbReference>
<dbReference type="PROSITE" id="PS51483">
    <property type="entry name" value="B5"/>
    <property type="match status" value="1"/>
</dbReference>
<evidence type="ECO:0000313" key="22">
    <source>
        <dbReference type="EMBL" id="CAA9424346.1"/>
    </source>
</evidence>
<comment type="subcellular location">
    <subcellularLocation>
        <location evidence="2">Cytoplasm</location>
    </subcellularLocation>
</comment>
<evidence type="ECO:0000256" key="8">
    <source>
        <dbReference type="ARBA" id="ARBA00022555"/>
    </source>
</evidence>
<reference evidence="22" key="1">
    <citation type="submission" date="2020-02" db="EMBL/GenBank/DDBJ databases">
        <authorList>
            <person name="Meier V. D."/>
        </authorList>
    </citation>
    <scope>NUCLEOTIDE SEQUENCE</scope>
    <source>
        <strain evidence="22">AVDCRST_MAG66</strain>
    </source>
</reference>
<dbReference type="GO" id="GO:0005524">
    <property type="term" value="F:ATP binding"/>
    <property type="evidence" value="ECO:0007669"/>
    <property type="project" value="UniProtKB-KW"/>
</dbReference>
<evidence type="ECO:0000256" key="7">
    <source>
        <dbReference type="ARBA" id="ARBA00022490"/>
    </source>
</evidence>
<sequence length="625" mass="66264">MRVPQSWLSELVGELPSVEATGEAFVRVGFEVEEVHGPSEVTGPVVVGRVVEITELTEFKKPIRFCRVEVGEDEPRGIVCGARNFAPGDLVVVTLPGAVLPGGFAIAARTTYGRVSDGMIASARELGIGADHAGILVLPPGTAEPGADARPVLGLDDSVIELDVNPDSGYCFSLRGLAREMAAALDVDYSDPVARVAVPVADGEAWPVVVEEPERCPRFVARRVDGVDPARPAPWWMQQRLLASGMRPISLVVDVTNYVMLELGQPLHAFDAGRLAGPVVVRRAREGEQLTTLDDVTRTLDPDDLLVTDDSGPVALAGVMGGASTEIAGPGPDGTIDVLLEGAHWEPTGIARTARRHKLPSEASKRFERGVDPRLPPAAVERAAQLLVEHGGGTIAPGRTDVGAAPVPAVVRMPLNLPDRVAGVAYPPGATVRRLAQVGCRVELVTDDTGSPDVVATPPSWRPDLQQAADLVEEVLRLEGLDVIPSVLPAAPGGRGSTPAQRRRRAVSRALAEDGYVEVLPFPFVGPAVWDAFGLGPDDVRRRTVRVLNPLDAERAELATTLLPGLLDTLVRNRSRGAGDLALFHVGQVVLPHARPVEMPDPPVDRRPTDAQYAQIGAALPAQPL</sequence>
<dbReference type="InterPro" id="IPR005147">
    <property type="entry name" value="tRNA_synthase_B5-dom"/>
</dbReference>
<dbReference type="GO" id="GO:0004826">
    <property type="term" value="F:phenylalanine-tRNA ligase activity"/>
    <property type="evidence" value="ECO:0007669"/>
    <property type="project" value="UniProtKB-EC"/>
</dbReference>
<dbReference type="InterPro" id="IPR002547">
    <property type="entry name" value="tRNA-bd_dom"/>
</dbReference>
<proteinExistence type="inferred from homology"/>
<name>A0A6J4Q094_9PSEU</name>
<gene>
    <name evidence="22" type="ORF">AVDCRST_MAG66-2836</name>
</gene>
<dbReference type="Pfam" id="PF01588">
    <property type="entry name" value="tRNA_bind"/>
    <property type="match status" value="1"/>
</dbReference>
<evidence type="ECO:0000256" key="3">
    <source>
        <dbReference type="ARBA" id="ARBA00008653"/>
    </source>
</evidence>
<dbReference type="SUPFAM" id="SSF50249">
    <property type="entry name" value="Nucleic acid-binding proteins"/>
    <property type="match status" value="1"/>
</dbReference>
<comment type="cofactor">
    <cofactor evidence="1">
        <name>Mg(2+)</name>
        <dbReference type="ChEBI" id="CHEBI:18420"/>
    </cofactor>
</comment>
<dbReference type="InterPro" id="IPR005146">
    <property type="entry name" value="B3/B4_tRNA-bd"/>
</dbReference>
<dbReference type="Pfam" id="PF03484">
    <property type="entry name" value="B5"/>
    <property type="match status" value="1"/>
</dbReference>
<keyword evidence="15" id="KW-0648">Protein biosynthesis</keyword>
<dbReference type="GO" id="GO:0009328">
    <property type="term" value="C:phenylalanine-tRNA ligase complex"/>
    <property type="evidence" value="ECO:0007669"/>
    <property type="project" value="TreeGrafter"/>
</dbReference>
<evidence type="ECO:0000259" key="21">
    <source>
        <dbReference type="PROSITE" id="PS51483"/>
    </source>
</evidence>
<protein>
    <recommendedName>
        <fullName evidence="6">Phenylalanine--tRNA ligase beta subunit</fullName>
        <ecNumber evidence="5">6.1.1.20</ecNumber>
    </recommendedName>
    <alternativeName>
        <fullName evidence="17">Phenylalanyl-tRNA synthetase beta subunit</fullName>
    </alternativeName>
</protein>
<evidence type="ECO:0000256" key="14">
    <source>
        <dbReference type="ARBA" id="ARBA00022884"/>
    </source>
</evidence>
<dbReference type="SMART" id="SM00873">
    <property type="entry name" value="B3_4"/>
    <property type="match status" value="1"/>
</dbReference>
<comment type="similarity">
    <text evidence="3">Belongs to the phenylalanyl-tRNA synthetase beta subunit family. Type 1 subfamily.</text>
</comment>
<dbReference type="EMBL" id="CADCUS010000418">
    <property type="protein sequence ID" value="CAA9424346.1"/>
    <property type="molecule type" value="Genomic_DNA"/>
</dbReference>
<dbReference type="InterPro" id="IPR045864">
    <property type="entry name" value="aa-tRNA-synth_II/BPL/LPL"/>
</dbReference>
<evidence type="ECO:0000256" key="17">
    <source>
        <dbReference type="ARBA" id="ARBA00033189"/>
    </source>
</evidence>
<dbReference type="Gene3D" id="3.50.40.10">
    <property type="entry name" value="Phenylalanyl-trna Synthetase, Chain B, domain 3"/>
    <property type="match status" value="1"/>
</dbReference>
<evidence type="ECO:0000256" key="13">
    <source>
        <dbReference type="ARBA" id="ARBA00022842"/>
    </source>
</evidence>
<evidence type="ECO:0000256" key="11">
    <source>
        <dbReference type="ARBA" id="ARBA00022741"/>
    </source>
</evidence>
<dbReference type="EC" id="6.1.1.20" evidence="5"/>
<keyword evidence="12" id="KW-0067">ATP-binding</keyword>
<evidence type="ECO:0000256" key="5">
    <source>
        <dbReference type="ARBA" id="ARBA00012814"/>
    </source>
</evidence>
<dbReference type="InterPro" id="IPR045060">
    <property type="entry name" value="Phe-tRNA-ligase_IIc_bsu"/>
</dbReference>
<dbReference type="SMART" id="SM00874">
    <property type="entry name" value="B5"/>
    <property type="match status" value="1"/>
</dbReference>
<dbReference type="NCBIfam" id="TIGR00472">
    <property type="entry name" value="pheT_bact"/>
    <property type="match status" value="1"/>
</dbReference>
<feature type="domain" description="B5" evidence="21">
    <location>
        <begin position="406"/>
        <end position="486"/>
    </location>
</feature>
<dbReference type="FunFam" id="2.40.50.140:FF:000045">
    <property type="entry name" value="Phenylalanine--tRNA ligase beta subunit"/>
    <property type="match status" value="1"/>
</dbReference>
<dbReference type="PROSITE" id="PS50886">
    <property type="entry name" value="TRBD"/>
    <property type="match status" value="1"/>
</dbReference>
<evidence type="ECO:0000256" key="6">
    <source>
        <dbReference type="ARBA" id="ARBA00017032"/>
    </source>
</evidence>
<feature type="non-terminal residue" evidence="22">
    <location>
        <position position="625"/>
    </location>
</feature>
<evidence type="ECO:0000256" key="15">
    <source>
        <dbReference type="ARBA" id="ARBA00022917"/>
    </source>
</evidence>
<evidence type="ECO:0000256" key="1">
    <source>
        <dbReference type="ARBA" id="ARBA00001946"/>
    </source>
</evidence>
<dbReference type="InterPro" id="IPR033714">
    <property type="entry name" value="tRNA_bind_bactPheRS"/>
</dbReference>
<dbReference type="SUPFAM" id="SSF46955">
    <property type="entry name" value="Putative DNA-binding domain"/>
    <property type="match status" value="1"/>
</dbReference>
<evidence type="ECO:0000256" key="10">
    <source>
        <dbReference type="ARBA" id="ARBA00022723"/>
    </source>
</evidence>
<evidence type="ECO:0000256" key="9">
    <source>
        <dbReference type="ARBA" id="ARBA00022598"/>
    </source>
</evidence>
<dbReference type="PANTHER" id="PTHR10947:SF0">
    <property type="entry name" value="PHENYLALANINE--TRNA LIGASE BETA SUBUNIT"/>
    <property type="match status" value="1"/>
</dbReference>
<dbReference type="GO" id="GO:0000287">
    <property type="term" value="F:magnesium ion binding"/>
    <property type="evidence" value="ECO:0007669"/>
    <property type="project" value="InterPro"/>
</dbReference>
<dbReference type="Gene3D" id="3.30.930.10">
    <property type="entry name" value="Bira Bifunctional Protein, Domain 2"/>
    <property type="match status" value="1"/>
</dbReference>
<organism evidence="22">
    <name type="scientific">uncultured Pseudonocardia sp</name>
    <dbReference type="NCBI Taxonomy" id="211455"/>
    <lineage>
        <taxon>Bacteria</taxon>
        <taxon>Bacillati</taxon>
        <taxon>Actinomycetota</taxon>
        <taxon>Actinomycetes</taxon>
        <taxon>Pseudonocardiales</taxon>
        <taxon>Pseudonocardiaceae</taxon>
        <taxon>Pseudonocardia</taxon>
        <taxon>environmental samples</taxon>
    </lineage>
</organism>
<comment type="subunit">
    <text evidence="4">Tetramer of two alpha and two beta subunits.</text>
</comment>
<keyword evidence="11" id="KW-0547">Nucleotide-binding</keyword>
<keyword evidence="7" id="KW-0963">Cytoplasm</keyword>
<evidence type="ECO:0000259" key="20">
    <source>
        <dbReference type="PROSITE" id="PS50886"/>
    </source>
</evidence>
<feature type="domain" description="TRNA-binding" evidence="20">
    <location>
        <begin position="39"/>
        <end position="150"/>
    </location>
</feature>
<dbReference type="Pfam" id="PF03483">
    <property type="entry name" value="B3_4"/>
    <property type="match status" value="1"/>
</dbReference>
<keyword evidence="10" id="KW-0479">Metal-binding</keyword>
<evidence type="ECO:0000256" key="19">
    <source>
        <dbReference type="PROSITE-ProRule" id="PRU00209"/>
    </source>
</evidence>
<dbReference type="GO" id="GO:0006432">
    <property type="term" value="P:phenylalanyl-tRNA aminoacylation"/>
    <property type="evidence" value="ECO:0007669"/>
    <property type="project" value="InterPro"/>
</dbReference>